<dbReference type="EMBL" id="CP073581">
    <property type="protein sequence ID" value="QUJ75378.1"/>
    <property type="molecule type" value="Genomic_DNA"/>
</dbReference>
<name>A0A975PL62_9RHOB</name>
<organism evidence="1 2">
    <name type="scientific">Sulfitobacter albidus</name>
    <dbReference type="NCBI Taxonomy" id="2829501"/>
    <lineage>
        <taxon>Bacteria</taxon>
        <taxon>Pseudomonadati</taxon>
        <taxon>Pseudomonadota</taxon>
        <taxon>Alphaproteobacteria</taxon>
        <taxon>Rhodobacterales</taxon>
        <taxon>Roseobacteraceae</taxon>
        <taxon>Sulfitobacter</taxon>
    </lineage>
</organism>
<accession>A0A975PL62</accession>
<reference evidence="1" key="1">
    <citation type="submission" date="2021-04" db="EMBL/GenBank/DDBJ databases">
        <title>Complete genome sequence for Sulfitobacter sp. strain JK7-1.</title>
        <authorList>
            <person name="Park S.-J."/>
        </authorList>
    </citation>
    <scope>NUCLEOTIDE SEQUENCE</scope>
    <source>
        <strain evidence="1">JK7-1</strain>
    </source>
</reference>
<dbReference type="KEGG" id="sual:KDD17_10315"/>
<evidence type="ECO:0000313" key="1">
    <source>
        <dbReference type="EMBL" id="QUJ75378.1"/>
    </source>
</evidence>
<dbReference type="AlphaFoldDB" id="A0A975PL62"/>
<gene>
    <name evidence="1" type="ORF">KDD17_10315</name>
</gene>
<dbReference type="Proteomes" id="UP000683291">
    <property type="component" value="Chromosome 1"/>
</dbReference>
<keyword evidence="2" id="KW-1185">Reference proteome</keyword>
<protein>
    <submittedName>
        <fullName evidence="1">Uncharacterized protein</fullName>
    </submittedName>
</protein>
<proteinExistence type="predicted"/>
<sequence>MRRTPLGKDQILVGPYATLLLVEPSSTDWPDLSELAENGLALLVPTGQMPAATPKARLEMEPHGHPALVRRLGHLFWYKLGVELPDVLTLALSSPSQSIADALAGGGLGDIDLDAVACLCVPLWAIPVADRQAVAALCQHP</sequence>
<dbReference type="RefSeq" id="WP_212703583.1">
    <property type="nucleotide sequence ID" value="NZ_CP073581.1"/>
</dbReference>
<evidence type="ECO:0000313" key="2">
    <source>
        <dbReference type="Proteomes" id="UP000683291"/>
    </source>
</evidence>